<reference evidence="1" key="1">
    <citation type="submission" date="2020-11" db="EMBL/GenBank/DDBJ databases">
        <authorList>
            <consortium name="DOE Joint Genome Institute"/>
            <person name="Ahrendt S."/>
            <person name="Riley R."/>
            <person name="Andreopoulos W."/>
            <person name="Labutti K."/>
            <person name="Pangilinan J."/>
            <person name="Ruiz-Duenas F.J."/>
            <person name="Barrasa J.M."/>
            <person name="Sanchez-Garcia M."/>
            <person name="Camarero S."/>
            <person name="Miyauchi S."/>
            <person name="Serrano A."/>
            <person name="Linde D."/>
            <person name="Babiker R."/>
            <person name="Drula E."/>
            <person name="Ayuso-Fernandez I."/>
            <person name="Pacheco R."/>
            <person name="Padilla G."/>
            <person name="Ferreira P."/>
            <person name="Barriuso J."/>
            <person name="Kellner H."/>
            <person name="Castanera R."/>
            <person name="Alfaro M."/>
            <person name="Ramirez L."/>
            <person name="Pisabarro A.G."/>
            <person name="Kuo A."/>
            <person name="Tritt A."/>
            <person name="Lipzen A."/>
            <person name="He G."/>
            <person name="Yan M."/>
            <person name="Ng V."/>
            <person name="Cullen D."/>
            <person name="Martin F."/>
            <person name="Rosso M.-N."/>
            <person name="Henrissat B."/>
            <person name="Hibbett D."/>
            <person name="Martinez A.T."/>
            <person name="Grigoriev I.V."/>
        </authorList>
    </citation>
    <scope>NUCLEOTIDE SEQUENCE</scope>
    <source>
        <strain evidence="1">CBS 506.95</strain>
    </source>
</reference>
<organism evidence="1 2">
    <name type="scientific">Crepidotus variabilis</name>
    <dbReference type="NCBI Taxonomy" id="179855"/>
    <lineage>
        <taxon>Eukaryota</taxon>
        <taxon>Fungi</taxon>
        <taxon>Dikarya</taxon>
        <taxon>Basidiomycota</taxon>
        <taxon>Agaricomycotina</taxon>
        <taxon>Agaricomycetes</taxon>
        <taxon>Agaricomycetidae</taxon>
        <taxon>Agaricales</taxon>
        <taxon>Agaricineae</taxon>
        <taxon>Crepidotaceae</taxon>
        <taxon>Crepidotus</taxon>
    </lineage>
</organism>
<gene>
    <name evidence="1" type="ORF">CPB83DRAFT_861818</name>
</gene>
<dbReference type="AlphaFoldDB" id="A0A9P6JKA4"/>
<sequence length="62" mass="7213">MVAIKKNYRLCNPTFPLILCKRNFHNTVFHHILLYIQSSLSELIVGQLVDTDTSCFDDDRSQ</sequence>
<proteinExistence type="predicted"/>
<dbReference type="Proteomes" id="UP000807306">
    <property type="component" value="Unassembled WGS sequence"/>
</dbReference>
<evidence type="ECO:0000313" key="2">
    <source>
        <dbReference type="Proteomes" id="UP000807306"/>
    </source>
</evidence>
<comment type="caution">
    <text evidence="1">The sequence shown here is derived from an EMBL/GenBank/DDBJ whole genome shotgun (WGS) entry which is preliminary data.</text>
</comment>
<evidence type="ECO:0000313" key="1">
    <source>
        <dbReference type="EMBL" id="KAF9524057.1"/>
    </source>
</evidence>
<accession>A0A9P6JKA4</accession>
<keyword evidence="2" id="KW-1185">Reference proteome</keyword>
<name>A0A9P6JKA4_9AGAR</name>
<dbReference type="EMBL" id="MU157905">
    <property type="protein sequence ID" value="KAF9524057.1"/>
    <property type="molecule type" value="Genomic_DNA"/>
</dbReference>
<protein>
    <submittedName>
        <fullName evidence="1">Uncharacterized protein</fullName>
    </submittedName>
</protein>